<proteinExistence type="inferred from homology"/>
<dbReference type="EMBL" id="MQVM01000004">
    <property type="protein sequence ID" value="ONH76461.1"/>
    <property type="molecule type" value="Genomic_DNA"/>
</dbReference>
<dbReference type="GO" id="GO:0000026">
    <property type="term" value="F:alpha-1,2-mannosyltransferase activity"/>
    <property type="evidence" value="ECO:0007669"/>
    <property type="project" value="TreeGrafter"/>
</dbReference>
<comment type="caution">
    <text evidence="10">The sequence shown here is derived from an EMBL/GenBank/DDBJ whole genome shotgun (WGS) entry which is preliminary data.</text>
</comment>
<evidence type="ECO:0000256" key="8">
    <source>
        <dbReference type="ARBA" id="ARBA00023034"/>
    </source>
</evidence>
<dbReference type="PANTHER" id="PTHR31646:SF1">
    <property type="entry name" value="ALPHA-1,2-MANNOSYLTRANSFERASE MNN2"/>
    <property type="match status" value="1"/>
</dbReference>
<dbReference type="Pfam" id="PF11051">
    <property type="entry name" value="Mannosyl_trans3"/>
    <property type="match status" value="1"/>
</dbReference>
<keyword evidence="6" id="KW-0735">Signal-anchor</keyword>
<keyword evidence="9" id="KW-0472">Membrane</keyword>
<evidence type="ECO:0000256" key="3">
    <source>
        <dbReference type="ARBA" id="ARBA00009105"/>
    </source>
</evidence>
<accession>A0A1V2LRL0</accession>
<comment type="subcellular location">
    <subcellularLocation>
        <location evidence="1">Golgi apparatus membrane</location>
        <topology evidence="1">Single-pass type II membrane protein</topology>
    </subcellularLocation>
</comment>
<evidence type="ECO:0000256" key="5">
    <source>
        <dbReference type="ARBA" id="ARBA00022692"/>
    </source>
</evidence>
<dbReference type="AlphaFoldDB" id="A0A1V2LRL0"/>
<evidence type="ECO:0000313" key="10">
    <source>
        <dbReference type="EMBL" id="ONH76461.1"/>
    </source>
</evidence>
<dbReference type="SUPFAM" id="SSF53448">
    <property type="entry name" value="Nucleotide-diphospho-sugar transferases"/>
    <property type="match status" value="1"/>
</dbReference>
<gene>
    <name evidence="10" type="ORF">BOH78_1054</name>
</gene>
<evidence type="ECO:0000256" key="7">
    <source>
        <dbReference type="ARBA" id="ARBA00022989"/>
    </source>
</evidence>
<dbReference type="Proteomes" id="UP000189274">
    <property type="component" value="Unassembled WGS sequence"/>
</dbReference>
<evidence type="ECO:0000256" key="9">
    <source>
        <dbReference type="ARBA" id="ARBA00023136"/>
    </source>
</evidence>
<dbReference type="GO" id="GO:0000139">
    <property type="term" value="C:Golgi membrane"/>
    <property type="evidence" value="ECO:0007669"/>
    <property type="project" value="UniProtKB-SubCell"/>
</dbReference>
<protein>
    <submittedName>
        <fullName evidence="10">Uncharacterized protein</fullName>
    </submittedName>
</protein>
<reference evidence="11" key="1">
    <citation type="journal article" date="2017" name="Genome Announc.">
        <title>Genome sequences of Cyberlindnera fabianii 65, Pichia kudriavzevii 129, and Saccharomyces cerevisiae 131 isolated from fermented masau fruits in Zimbabwe.</title>
        <authorList>
            <person name="van Rijswijck I.M.H."/>
            <person name="Derks M.F.L."/>
            <person name="Abee T."/>
            <person name="de Ridder D."/>
            <person name="Smid E.J."/>
        </authorList>
    </citation>
    <scope>NUCLEOTIDE SEQUENCE [LARGE SCALE GENOMIC DNA]</scope>
    <source>
        <strain evidence="11">129</strain>
    </source>
</reference>
<evidence type="ECO:0000256" key="1">
    <source>
        <dbReference type="ARBA" id="ARBA00004323"/>
    </source>
</evidence>
<organism evidence="10 11">
    <name type="scientific">Pichia kudriavzevii</name>
    <name type="common">Yeast</name>
    <name type="synonym">Issatchenkia orientalis</name>
    <dbReference type="NCBI Taxonomy" id="4909"/>
    <lineage>
        <taxon>Eukaryota</taxon>
        <taxon>Fungi</taxon>
        <taxon>Dikarya</taxon>
        <taxon>Ascomycota</taxon>
        <taxon>Saccharomycotina</taxon>
        <taxon>Pichiomycetes</taxon>
        <taxon>Pichiales</taxon>
        <taxon>Pichiaceae</taxon>
        <taxon>Pichia</taxon>
    </lineage>
</organism>
<dbReference type="InterPro" id="IPR029044">
    <property type="entry name" value="Nucleotide-diphossugar_trans"/>
</dbReference>
<evidence type="ECO:0000256" key="6">
    <source>
        <dbReference type="ARBA" id="ARBA00022968"/>
    </source>
</evidence>
<keyword evidence="7" id="KW-1133">Transmembrane helix</keyword>
<dbReference type="PANTHER" id="PTHR31646">
    <property type="entry name" value="ALPHA-1,2-MANNOSYLTRANSFERASE MNN2"/>
    <property type="match status" value="1"/>
</dbReference>
<keyword evidence="5" id="KW-0812">Transmembrane</keyword>
<evidence type="ECO:0000256" key="2">
    <source>
        <dbReference type="ARBA" id="ARBA00004922"/>
    </source>
</evidence>
<evidence type="ECO:0000256" key="4">
    <source>
        <dbReference type="ARBA" id="ARBA00022679"/>
    </source>
</evidence>
<dbReference type="GO" id="GO:0046354">
    <property type="term" value="P:mannan biosynthetic process"/>
    <property type="evidence" value="ECO:0007669"/>
    <property type="project" value="TreeGrafter"/>
</dbReference>
<keyword evidence="8" id="KW-0333">Golgi apparatus</keyword>
<evidence type="ECO:0000313" key="11">
    <source>
        <dbReference type="Proteomes" id="UP000189274"/>
    </source>
</evidence>
<comment type="similarity">
    <text evidence="3">Belongs to the MNN1/MNT family.</text>
</comment>
<comment type="pathway">
    <text evidence="2">Protein modification; protein glycosylation.</text>
</comment>
<keyword evidence="4" id="KW-0808">Transferase</keyword>
<dbReference type="InterPro" id="IPR022751">
    <property type="entry name" value="Alpha_mannosyltransferase"/>
</dbReference>
<name>A0A1V2LRL0_PICKU</name>
<sequence length="597" mass="68998">MNMKEKSFGPRQFKGNLQQHKQTILKTVLFLGLIWLFFCSYQSQGSSISKPSSKKFQKFFKKYFNELDKAIVHGDKLMFGTRANAEMENIYADVSETELKELEDFSPEIIKQLKVNHRKIVSFIPKEIHVEGYCGSGYVTIGGGNNDYKSMLLIKQLRETGAKYPIEVIIPPFYEPNLNLCDNIFPSYDATCVFMNGIFGKKNLQKLRYNSKLIGTLAIIASSFENALFISPDTIPLHNPDHLFEGKVISQFGLIVWPSVYRTSITPSYYEISDIQVENNPVRILNDRWVSPEDIHQHLQAKAQRDHENTQLSFHDLKGTSSDYAATSDLLLINKRKNLDVLLLMLYYTNDGPSRYFPLLNAVSSKGNGDYIVAAAHYFKKPYYQLFKTADKIGEEINSLTQVTSITGHYDPNEDYELLKGNLLSLFEQRRELKNDFKYDYFEKIRRPFNVFTSTPLFFHVEETLHPFKMKNSKVYKDNTGNQRRIFGNHIKFYGCDFELKLITSINELLCGAESTDFTFAGFENVDVLCSDYIQPRMEFLQGNSKQFWNKYVFEKRPPNSVPQTSVSTIEKAIKEGFDRDVEYQKDEPARPSILYL</sequence>
<dbReference type="VEuPathDB" id="FungiDB:C5L36_0C09030"/>